<proteinExistence type="predicted"/>
<reference evidence="2" key="1">
    <citation type="journal article" date="2023" name="Front. Plant Sci.">
        <title>Chromosomal-level genome assembly of Melastoma candidum provides insights into trichome evolution.</title>
        <authorList>
            <person name="Zhong Y."/>
            <person name="Wu W."/>
            <person name="Sun C."/>
            <person name="Zou P."/>
            <person name="Liu Y."/>
            <person name="Dai S."/>
            <person name="Zhou R."/>
        </authorList>
    </citation>
    <scope>NUCLEOTIDE SEQUENCE [LARGE SCALE GENOMIC DNA]</scope>
</reference>
<evidence type="ECO:0000313" key="1">
    <source>
        <dbReference type="EMBL" id="KAI4311202.1"/>
    </source>
</evidence>
<dbReference type="Proteomes" id="UP001057402">
    <property type="component" value="Chromosome 11"/>
</dbReference>
<gene>
    <name evidence="1" type="ORF">MLD38_036114</name>
</gene>
<evidence type="ECO:0000313" key="2">
    <source>
        <dbReference type="Proteomes" id="UP001057402"/>
    </source>
</evidence>
<sequence length="281" mass="30264">MTSTGRTWGVEDEPSRSRRGVGRVSRDLGSPGEAAICHRRWREGEAITALGRTGSVVAGLGSCRRGLTGWELSLGLGASEEEAVVAEVAGKRWSCHRDCGGCLGARTGNRLGVELEDLLELKWDKVDLAVADLGDAGVVVGSTLSAGRDTPPWELVRLLDSLYECGFLGNSGTRELRSKRAVVEEASAGSRRSCYAQGRPSLLRLEEQLKAGDYEGILQSSLSTSSTAEGQGLVSRRGDLRLSARAVLWGFCRRMEGSPLRKHREAPQGAFETLAGYQHHQ</sequence>
<protein>
    <submittedName>
        <fullName evidence="1">Uncharacterized protein</fullName>
    </submittedName>
</protein>
<name>A0ACB9LJW5_9MYRT</name>
<dbReference type="EMBL" id="CM042890">
    <property type="protein sequence ID" value="KAI4311202.1"/>
    <property type="molecule type" value="Genomic_DNA"/>
</dbReference>
<accession>A0ACB9LJW5</accession>
<organism evidence="1 2">
    <name type="scientific">Melastoma candidum</name>
    <dbReference type="NCBI Taxonomy" id="119954"/>
    <lineage>
        <taxon>Eukaryota</taxon>
        <taxon>Viridiplantae</taxon>
        <taxon>Streptophyta</taxon>
        <taxon>Embryophyta</taxon>
        <taxon>Tracheophyta</taxon>
        <taxon>Spermatophyta</taxon>
        <taxon>Magnoliopsida</taxon>
        <taxon>eudicotyledons</taxon>
        <taxon>Gunneridae</taxon>
        <taxon>Pentapetalae</taxon>
        <taxon>rosids</taxon>
        <taxon>malvids</taxon>
        <taxon>Myrtales</taxon>
        <taxon>Melastomataceae</taxon>
        <taxon>Melastomatoideae</taxon>
        <taxon>Melastomateae</taxon>
        <taxon>Melastoma</taxon>
    </lineage>
</organism>
<keyword evidence="2" id="KW-1185">Reference proteome</keyword>
<comment type="caution">
    <text evidence="1">The sequence shown here is derived from an EMBL/GenBank/DDBJ whole genome shotgun (WGS) entry which is preliminary data.</text>
</comment>